<evidence type="ECO:0000256" key="3">
    <source>
        <dbReference type="ARBA" id="ARBA00023242"/>
    </source>
</evidence>
<dbReference type="InterPro" id="IPR050140">
    <property type="entry name" value="SRY-related_HMG-box_TF-like"/>
</dbReference>
<dbReference type="Proteomes" id="UP001626550">
    <property type="component" value="Unassembled WGS sequence"/>
</dbReference>
<dbReference type="PANTHER" id="PTHR10270:SF324">
    <property type="entry name" value="SOX DOMAIN-CONTAINING PROTEIN DICHAETE-RELATED"/>
    <property type="match status" value="1"/>
</dbReference>
<dbReference type="InterPro" id="IPR036910">
    <property type="entry name" value="HMG_box_dom_sf"/>
</dbReference>
<dbReference type="Pfam" id="PF00505">
    <property type="entry name" value="HMG_box"/>
    <property type="match status" value="1"/>
</dbReference>
<comment type="subcellular location">
    <subcellularLocation>
        <location evidence="1">Nucleus</location>
    </subcellularLocation>
</comment>
<feature type="DNA-binding region" description="HMG box" evidence="4">
    <location>
        <begin position="111"/>
        <end position="179"/>
    </location>
</feature>
<gene>
    <name evidence="7" type="ORF">Ciccas_012018</name>
</gene>
<comment type="caution">
    <text evidence="7">The sequence shown here is derived from an EMBL/GenBank/DDBJ whole genome shotgun (WGS) entry which is preliminary data.</text>
</comment>
<keyword evidence="8" id="KW-1185">Reference proteome</keyword>
<dbReference type="FunFam" id="1.10.30.10:FF:000002">
    <property type="entry name" value="transcription factor Sox-2"/>
    <property type="match status" value="1"/>
</dbReference>
<feature type="compositionally biased region" description="Basic and acidic residues" evidence="5">
    <location>
        <begin position="23"/>
        <end position="35"/>
    </location>
</feature>
<dbReference type="PANTHER" id="PTHR10270">
    <property type="entry name" value="SOX TRANSCRIPTION FACTOR"/>
    <property type="match status" value="1"/>
</dbReference>
<feature type="compositionally biased region" description="Polar residues" evidence="5">
    <location>
        <begin position="1"/>
        <end position="21"/>
    </location>
</feature>
<evidence type="ECO:0000256" key="2">
    <source>
        <dbReference type="ARBA" id="ARBA00023125"/>
    </source>
</evidence>
<feature type="domain" description="HMG box" evidence="6">
    <location>
        <begin position="111"/>
        <end position="179"/>
    </location>
</feature>
<proteinExistence type="predicted"/>
<organism evidence="7 8">
    <name type="scientific">Cichlidogyrus casuarinus</name>
    <dbReference type="NCBI Taxonomy" id="1844966"/>
    <lineage>
        <taxon>Eukaryota</taxon>
        <taxon>Metazoa</taxon>
        <taxon>Spiralia</taxon>
        <taxon>Lophotrochozoa</taxon>
        <taxon>Platyhelminthes</taxon>
        <taxon>Monogenea</taxon>
        <taxon>Monopisthocotylea</taxon>
        <taxon>Dactylogyridea</taxon>
        <taxon>Ancyrocephalidae</taxon>
        <taxon>Cichlidogyrus</taxon>
    </lineage>
</organism>
<sequence>MDNSTRPPEDSTMLTNNSSEFPESEHDTSENDSVHEAPVQNVPFQMPDQAKHFLERFVHNYLMQRSNLNNGQQTEVSRSQSPLKRMVDFEEEAHEDQHHKDMSRSSSGSHVKRPMNAFMVWSRGQRRKMAQLNPKMHNSEISKRLGVEWKHLSEADKRPFIDEAKRLRALHMRDHPDYKYRPRRKSSANLAKMTGHPSMGRVDFSIRTPPQTKKLMDSCLRREKKRYKI</sequence>
<dbReference type="AlphaFoldDB" id="A0ABD2PPL9"/>
<dbReference type="InterPro" id="IPR009071">
    <property type="entry name" value="HMG_box_dom"/>
</dbReference>
<dbReference type="GO" id="GO:0005634">
    <property type="term" value="C:nucleus"/>
    <property type="evidence" value="ECO:0007669"/>
    <property type="project" value="UniProtKB-SubCell"/>
</dbReference>
<feature type="region of interest" description="Disordered" evidence="5">
    <location>
        <begin position="91"/>
        <end position="111"/>
    </location>
</feature>
<evidence type="ECO:0000256" key="5">
    <source>
        <dbReference type="SAM" id="MobiDB-lite"/>
    </source>
</evidence>
<evidence type="ECO:0000259" key="6">
    <source>
        <dbReference type="PROSITE" id="PS50118"/>
    </source>
</evidence>
<evidence type="ECO:0000256" key="4">
    <source>
        <dbReference type="PROSITE-ProRule" id="PRU00267"/>
    </source>
</evidence>
<dbReference type="PROSITE" id="PS50118">
    <property type="entry name" value="HMG_BOX_2"/>
    <property type="match status" value="1"/>
</dbReference>
<dbReference type="SMART" id="SM00398">
    <property type="entry name" value="HMG"/>
    <property type="match status" value="1"/>
</dbReference>
<accession>A0ABD2PPL9</accession>
<name>A0ABD2PPL9_9PLAT</name>
<keyword evidence="2 4" id="KW-0238">DNA-binding</keyword>
<reference evidence="7 8" key="1">
    <citation type="submission" date="2024-11" db="EMBL/GenBank/DDBJ databases">
        <title>Adaptive evolution of stress response genes in parasites aligns with host niche diversity.</title>
        <authorList>
            <person name="Hahn C."/>
            <person name="Resl P."/>
        </authorList>
    </citation>
    <scope>NUCLEOTIDE SEQUENCE [LARGE SCALE GENOMIC DNA]</scope>
    <source>
        <strain evidence="7">EGGRZ-B1_66</strain>
        <tissue evidence="7">Body</tissue>
    </source>
</reference>
<protein>
    <recommendedName>
        <fullName evidence="6">HMG box domain-containing protein</fullName>
    </recommendedName>
</protein>
<keyword evidence="3 4" id="KW-0539">Nucleus</keyword>
<evidence type="ECO:0000313" key="8">
    <source>
        <dbReference type="Proteomes" id="UP001626550"/>
    </source>
</evidence>
<evidence type="ECO:0000313" key="7">
    <source>
        <dbReference type="EMBL" id="KAL3309437.1"/>
    </source>
</evidence>
<dbReference type="Gene3D" id="1.10.30.10">
    <property type="entry name" value="High mobility group box domain"/>
    <property type="match status" value="1"/>
</dbReference>
<dbReference type="CDD" id="cd22028">
    <property type="entry name" value="HMG-box_SoxA_SoxB_SoxG"/>
    <property type="match status" value="1"/>
</dbReference>
<dbReference type="EMBL" id="JBJKFK010003916">
    <property type="protein sequence ID" value="KAL3309437.1"/>
    <property type="molecule type" value="Genomic_DNA"/>
</dbReference>
<dbReference type="GO" id="GO:0003677">
    <property type="term" value="F:DNA binding"/>
    <property type="evidence" value="ECO:0007669"/>
    <property type="project" value="UniProtKB-UniRule"/>
</dbReference>
<feature type="region of interest" description="Disordered" evidence="5">
    <location>
        <begin position="1"/>
        <end position="38"/>
    </location>
</feature>
<dbReference type="SUPFAM" id="SSF47095">
    <property type="entry name" value="HMG-box"/>
    <property type="match status" value="1"/>
</dbReference>
<evidence type="ECO:0000256" key="1">
    <source>
        <dbReference type="ARBA" id="ARBA00004123"/>
    </source>
</evidence>